<dbReference type="AlphaFoldDB" id="A0AAV3P0C8"/>
<comment type="caution">
    <text evidence="1">The sequence shown here is derived from an EMBL/GenBank/DDBJ whole genome shotgun (WGS) entry which is preliminary data.</text>
</comment>
<proteinExistence type="predicted"/>
<name>A0AAV3P0C8_LITER</name>
<evidence type="ECO:0000313" key="2">
    <source>
        <dbReference type="Proteomes" id="UP001454036"/>
    </source>
</evidence>
<dbReference type="Proteomes" id="UP001454036">
    <property type="component" value="Unassembled WGS sequence"/>
</dbReference>
<organism evidence="1 2">
    <name type="scientific">Lithospermum erythrorhizon</name>
    <name type="common">Purple gromwell</name>
    <name type="synonym">Lithospermum officinale var. erythrorhizon</name>
    <dbReference type="NCBI Taxonomy" id="34254"/>
    <lineage>
        <taxon>Eukaryota</taxon>
        <taxon>Viridiplantae</taxon>
        <taxon>Streptophyta</taxon>
        <taxon>Embryophyta</taxon>
        <taxon>Tracheophyta</taxon>
        <taxon>Spermatophyta</taxon>
        <taxon>Magnoliopsida</taxon>
        <taxon>eudicotyledons</taxon>
        <taxon>Gunneridae</taxon>
        <taxon>Pentapetalae</taxon>
        <taxon>asterids</taxon>
        <taxon>lamiids</taxon>
        <taxon>Boraginales</taxon>
        <taxon>Boraginaceae</taxon>
        <taxon>Boraginoideae</taxon>
        <taxon>Lithospermeae</taxon>
        <taxon>Lithospermum</taxon>
    </lineage>
</organism>
<dbReference type="EMBL" id="BAABME010000712">
    <property type="protein sequence ID" value="GAA0144904.1"/>
    <property type="molecule type" value="Genomic_DNA"/>
</dbReference>
<protein>
    <submittedName>
        <fullName evidence="1">Uncharacterized protein</fullName>
    </submittedName>
</protein>
<gene>
    <name evidence="1" type="ORF">LIER_05225</name>
</gene>
<reference evidence="1 2" key="1">
    <citation type="submission" date="2024-01" db="EMBL/GenBank/DDBJ databases">
        <title>The complete chloroplast genome sequence of Lithospermum erythrorhizon: insights into the phylogenetic relationship among Boraginaceae species and the maternal lineages of purple gromwells.</title>
        <authorList>
            <person name="Okada T."/>
            <person name="Watanabe K."/>
        </authorList>
    </citation>
    <scope>NUCLEOTIDE SEQUENCE [LARGE SCALE GENOMIC DNA]</scope>
</reference>
<evidence type="ECO:0000313" key="1">
    <source>
        <dbReference type="EMBL" id="GAA0144904.1"/>
    </source>
</evidence>
<keyword evidence="2" id="KW-1185">Reference proteome</keyword>
<sequence>MISNSKAINRSVSYWRRIQVSQAMEEYKEYEESTRLWVMDDLHIMGGVSPRVANFRVYSANVRIGHYTGKSISRQCGTSAIPGDKLKDRFVSTTLFSKKR</sequence>
<accession>A0AAV3P0C8</accession>